<sequence length="418" mass="46064">MLLSNILHARYKDTILKQTGSVKCWIKMILITTFLVVLALHAATPALRTVCYYTNWAQYRSGSGKFVPENIDAHLCTHILYAFAKPEGTEIKPFEWNDDDMYARVMALKRSNPNLKVLLSLGGATVSSGPFTNIVRDATTRSAFITHAITYLRQKHFDGLDIDWEFPGQNGSPASDKQKFLHLMQELRSRFDSEASSSGQPRLLLTGAFPAGKDYIDTGFDVAGLAAVMDFINIMTYDYHGPWGNTVGFNSPLYAHPSETGWSAQLNLDWTAKYYVSLGAPKNKLNLGLGTYARTFHISSASQSYIGAPSSGTGSAGPITKDAGTLAYFEVCDLIKAGAQPIFEQSQRNPYFVQGNNWVGYDNVQSIKEKACYALHNGYGGVMFWELSMDDFHGQSCGQGQYPLIHAATNVFSNPGSC</sequence>
<keyword evidence="3" id="KW-1015">Disulfide bond</keyword>
<keyword evidence="8" id="KW-1185">Reference proteome</keyword>
<dbReference type="InterPro" id="IPR001579">
    <property type="entry name" value="Glyco_hydro_18_chit_AS"/>
</dbReference>
<dbReference type="GO" id="GO:0005975">
    <property type="term" value="P:carbohydrate metabolic process"/>
    <property type="evidence" value="ECO:0007669"/>
    <property type="project" value="InterPro"/>
</dbReference>
<dbReference type="PANTHER" id="PTHR11177:SF317">
    <property type="entry name" value="CHITINASE 12-RELATED"/>
    <property type="match status" value="1"/>
</dbReference>
<dbReference type="FunFam" id="3.20.20.80:FF:000007">
    <property type="entry name" value="Acidic mammalian chitinase"/>
    <property type="match status" value="1"/>
</dbReference>
<dbReference type="FunFam" id="3.10.50.10:FF:000001">
    <property type="entry name" value="Chitinase 3-like 1"/>
    <property type="match status" value="1"/>
</dbReference>
<comment type="similarity">
    <text evidence="6">Belongs to the glycosyl hydrolase 18 family.</text>
</comment>
<evidence type="ECO:0000256" key="5">
    <source>
        <dbReference type="RuleBase" id="RU000489"/>
    </source>
</evidence>
<gene>
    <name evidence="9" type="primary">LOC106078471</name>
</gene>
<keyword evidence="4 5" id="KW-0326">Glycosidase</keyword>
<evidence type="ECO:0000259" key="7">
    <source>
        <dbReference type="PROSITE" id="PS51910"/>
    </source>
</evidence>
<evidence type="ECO:0000256" key="6">
    <source>
        <dbReference type="RuleBase" id="RU004453"/>
    </source>
</evidence>
<protein>
    <submittedName>
        <fullName evidence="9">Chitotriosidase-1-like isoform X1</fullName>
    </submittedName>
</protein>
<dbReference type="InterPro" id="IPR017853">
    <property type="entry name" value="GH"/>
</dbReference>
<dbReference type="Gene3D" id="3.10.50.10">
    <property type="match status" value="1"/>
</dbReference>
<keyword evidence="2 5" id="KW-0378">Hydrolase</keyword>
<dbReference type="OMA" id="NPMTYDF"/>
<dbReference type="RefSeq" id="XP_055877023.1">
    <property type="nucleotide sequence ID" value="XM_056021048.1"/>
</dbReference>
<dbReference type="InterPro" id="IPR029070">
    <property type="entry name" value="Chitinase_insertion_sf"/>
</dbReference>
<dbReference type="Pfam" id="PF00704">
    <property type="entry name" value="Glyco_hydro_18"/>
    <property type="match status" value="1"/>
</dbReference>
<proteinExistence type="inferred from homology"/>
<dbReference type="SUPFAM" id="SSF54556">
    <property type="entry name" value="Chitinase insertion domain"/>
    <property type="match status" value="1"/>
</dbReference>
<dbReference type="Proteomes" id="UP001165740">
    <property type="component" value="Chromosome 2"/>
</dbReference>
<dbReference type="GO" id="GO:0004568">
    <property type="term" value="F:chitinase activity"/>
    <property type="evidence" value="ECO:0007669"/>
    <property type="project" value="UniProtKB-ARBA"/>
</dbReference>
<keyword evidence="1" id="KW-0732">Signal</keyword>
<name>A0A9W2ZQ54_BIOGL</name>
<evidence type="ECO:0000256" key="2">
    <source>
        <dbReference type="ARBA" id="ARBA00022801"/>
    </source>
</evidence>
<dbReference type="PROSITE" id="PS01095">
    <property type="entry name" value="GH18_1"/>
    <property type="match status" value="1"/>
</dbReference>
<reference evidence="9" key="1">
    <citation type="submission" date="2025-08" db="UniProtKB">
        <authorList>
            <consortium name="RefSeq"/>
        </authorList>
    </citation>
    <scope>IDENTIFICATION</scope>
</reference>
<dbReference type="PANTHER" id="PTHR11177">
    <property type="entry name" value="CHITINASE"/>
    <property type="match status" value="1"/>
</dbReference>
<evidence type="ECO:0000313" key="9">
    <source>
        <dbReference type="RefSeq" id="XP_055877023.1"/>
    </source>
</evidence>
<evidence type="ECO:0000256" key="3">
    <source>
        <dbReference type="ARBA" id="ARBA00023157"/>
    </source>
</evidence>
<dbReference type="GO" id="GO:0005576">
    <property type="term" value="C:extracellular region"/>
    <property type="evidence" value="ECO:0007669"/>
    <property type="project" value="TreeGrafter"/>
</dbReference>
<dbReference type="InterPro" id="IPR050314">
    <property type="entry name" value="Glycosyl_Hydrlase_18"/>
</dbReference>
<dbReference type="InterPro" id="IPR001223">
    <property type="entry name" value="Glyco_hydro18_cat"/>
</dbReference>
<dbReference type="AlphaFoldDB" id="A0A9W2ZQ54"/>
<dbReference type="SUPFAM" id="SSF51445">
    <property type="entry name" value="(Trans)glycosidases"/>
    <property type="match status" value="1"/>
</dbReference>
<evidence type="ECO:0000256" key="4">
    <source>
        <dbReference type="ARBA" id="ARBA00023295"/>
    </source>
</evidence>
<dbReference type="GO" id="GO:0008061">
    <property type="term" value="F:chitin binding"/>
    <property type="evidence" value="ECO:0007669"/>
    <property type="project" value="InterPro"/>
</dbReference>
<evidence type="ECO:0000256" key="1">
    <source>
        <dbReference type="ARBA" id="ARBA00022729"/>
    </source>
</evidence>
<dbReference type="OrthoDB" id="76388at2759"/>
<dbReference type="Gene3D" id="3.20.20.80">
    <property type="entry name" value="Glycosidases"/>
    <property type="match status" value="1"/>
</dbReference>
<dbReference type="PROSITE" id="PS51910">
    <property type="entry name" value="GH18_2"/>
    <property type="match status" value="1"/>
</dbReference>
<evidence type="ECO:0000313" key="8">
    <source>
        <dbReference type="Proteomes" id="UP001165740"/>
    </source>
</evidence>
<dbReference type="InterPro" id="IPR011583">
    <property type="entry name" value="Chitinase_II/V-like_cat"/>
</dbReference>
<accession>A0A9W2ZQ54</accession>
<dbReference type="CDD" id="cd02872">
    <property type="entry name" value="GH18_chitolectin_chitotriosidase"/>
    <property type="match status" value="1"/>
</dbReference>
<dbReference type="SMART" id="SM00636">
    <property type="entry name" value="Glyco_18"/>
    <property type="match status" value="1"/>
</dbReference>
<organism evidence="8 9">
    <name type="scientific">Biomphalaria glabrata</name>
    <name type="common">Bloodfluke planorb</name>
    <name type="synonym">Freshwater snail</name>
    <dbReference type="NCBI Taxonomy" id="6526"/>
    <lineage>
        <taxon>Eukaryota</taxon>
        <taxon>Metazoa</taxon>
        <taxon>Spiralia</taxon>
        <taxon>Lophotrochozoa</taxon>
        <taxon>Mollusca</taxon>
        <taxon>Gastropoda</taxon>
        <taxon>Heterobranchia</taxon>
        <taxon>Euthyneura</taxon>
        <taxon>Panpulmonata</taxon>
        <taxon>Hygrophila</taxon>
        <taxon>Lymnaeoidea</taxon>
        <taxon>Planorbidae</taxon>
        <taxon>Biomphalaria</taxon>
    </lineage>
</organism>
<dbReference type="GO" id="GO:0006032">
    <property type="term" value="P:chitin catabolic process"/>
    <property type="evidence" value="ECO:0007669"/>
    <property type="project" value="UniProtKB-ARBA"/>
</dbReference>
<dbReference type="GeneID" id="106078471"/>
<feature type="domain" description="GH18" evidence="7">
    <location>
        <begin position="47"/>
        <end position="415"/>
    </location>
</feature>